<gene>
    <name evidence="2" type="ORF">JTBB02_V1_60017</name>
</gene>
<sequence length="110" mass="12107">MIRIAALFLLISFSGCAVHDDSVIDTDKIPPNIGEFVIVEQDSPGFGLNGCRSRCGLAFEDNLDLKACHDFCDCIFPRRDDLGNPSLIVKLTVFEVNACLTAWLQKLSTD</sequence>
<reference evidence="2" key="1">
    <citation type="submission" date="2019-07" db="EMBL/GenBank/DDBJ databases">
        <authorList>
            <person name="Weber M."/>
            <person name="Kostadinov I."/>
            <person name="Kostadinov D I."/>
        </authorList>
    </citation>
    <scope>NUCLEOTIDE SEQUENCE</scope>
    <source>
        <strain evidence="2">Gfbio:sag-sample-b02:053724c1-46a9-4a36-b237-ea2bf867836b</strain>
    </source>
</reference>
<dbReference type="PROSITE" id="PS51257">
    <property type="entry name" value="PROKAR_LIPOPROTEIN"/>
    <property type="match status" value="1"/>
</dbReference>
<feature type="signal peptide" evidence="1">
    <location>
        <begin position="1"/>
        <end position="19"/>
    </location>
</feature>
<proteinExistence type="predicted"/>
<protein>
    <recommendedName>
        <fullName evidence="3">Lipoprotein</fullName>
    </recommendedName>
</protein>
<accession>A0A7D9D2L8</accession>
<evidence type="ECO:0008006" key="3">
    <source>
        <dbReference type="Google" id="ProtNLM"/>
    </source>
</evidence>
<name>A0A7D9D2L8_9GAMM</name>
<evidence type="ECO:0000313" key="2">
    <source>
        <dbReference type="EMBL" id="VUX54974.1"/>
    </source>
</evidence>
<keyword evidence="1" id="KW-0732">Signal</keyword>
<feature type="chain" id="PRO_5027768543" description="Lipoprotein" evidence="1">
    <location>
        <begin position="20"/>
        <end position="110"/>
    </location>
</feature>
<evidence type="ECO:0000256" key="1">
    <source>
        <dbReference type="SAM" id="SignalP"/>
    </source>
</evidence>
<organism evidence="2">
    <name type="scientific">uncultured Woeseiaceae bacterium</name>
    <dbReference type="NCBI Taxonomy" id="1983305"/>
    <lineage>
        <taxon>Bacteria</taxon>
        <taxon>Pseudomonadati</taxon>
        <taxon>Pseudomonadota</taxon>
        <taxon>Gammaproteobacteria</taxon>
        <taxon>Woeseiales</taxon>
        <taxon>Woeseiaceae</taxon>
        <taxon>environmental samples</taxon>
    </lineage>
</organism>
<dbReference type="AlphaFoldDB" id="A0A7D9D2L8"/>
<dbReference type="EMBL" id="LR633966">
    <property type="protein sequence ID" value="VUX54974.1"/>
    <property type="molecule type" value="Genomic_DNA"/>
</dbReference>